<dbReference type="Proteomes" id="UP001358193">
    <property type="component" value="Segment"/>
</dbReference>
<reference evidence="1 2" key="1">
    <citation type="submission" date="2023-11" db="EMBL/GenBank/DDBJ databases">
        <authorList>
            <person name="Cook R."/>
            <person name="Crisci M."/>
            <person name="Pye H."/>
            <person name="Adriaenssens E."/>
            <person name="Santini J."/>
        </authorList>
    </citation>
    <scope>NUCLEOTIDE SEQUENCE [LARGE SCALE GENOMIC DNA]</scope>
    <source>
        <strain evidence="1">Lak_Megaphage_Sonny</strain>
    </source>
</reference>
<keyword evidence="2" id="KW-1185">Reference proteome</keyword>
<evidence type="ECO:0000313" key="2">
    <source>
        <dbReference type="Proteomes" id="UP001358193"/>
    </source>
</evidence>
<name>A0ABZ0Z6K6_9CAUD</name>
<accession>A0ABZ0Z6K6</accession>
<evidence type="ECO:0008006" key="3">
    <source>
        <dbReference type="Google" id="ProtNLM"/>
    </source>
</evidence>
<sequence length="119" mass="13843">MNKKQLYESVMKIVSCEVKKALNENCITPAQKALTSDVLHIISNEIDWREEDEKIEYTNALTDEDSIEYQNVINILLSDDYGYSYNDITGAVESIIYDCALAMQRFDFDEDKSRDYFKC</sequence>
<proteinExistence type="predicted"/>
<dbReference type="EMBL" id="OR769223">
    <property type="protein sequence ID" value="WQJ53668.1"/>
    <property type="molecule type" value="Genomic_DNA"/>
</dbReference>
<organism evidence="1 2">
    <name type="scientific">phage Lak_Megaphage_Sonny</name>
    <dbReference type="NCBI Taxonomy" id="3109229"/>
    <lineage>
        <taxon>Viruses</taxon>
        <taxon>Duplodnaviria</taxon>
        <taxon>Heunggongvirae</taxon>
        <taxon>Uroviricota</taxon>
        <taxon>Caudoviricetes</taxon>
        <taxon>Caudoviricetes code 15 clade</taxon>
    </lineage>
</organism>
<protein>
    <recommendedName>
        <fullName evidence="3">Nucleoside triphosphate pyrophosphohydrolase</fullName>
    </recommendedName>
</protein>
<evidence type="ECO:0000313" key="1">
    <source>
        <dbReference type="EMBL" id="WQJ53668.1"/>
    </source>
</evidence>